<gene>
    <name evidence="2" type="ORF">FB558_8624</name>
</gene>
<reference evidence="2 3" key="1">
    <citation type="submission" date="2019-06" db="EMBL/GenBank/DDBJ databases">
        <title>Sequencing the genomes of 1000 actinobacteria strains.</title>
        <authorList>
            <person name="Klenk H.-P."/>
        </authorList>
    </citation>
    <scope>NUCLEOTIDE SEQUENCE [LARGE SCALE GENOMIC DNA]</scope>
    <source>
        <strain evidence="2 3">DSM 45301</strain>
    </source>
</reference>
<dbReference type="InterPro" id="IPR005325">
    <property type="entry name" value="DUF308_memb"/>
</dbReference>
<evidence type="ECO:0000313" key="3">
    <source>
        <dbReference type="Proteomes" id="UP000315677"/>
    </source>
</evidence>
<evidence type="ECO:0000256" key="1">
    <source>
        <dbReference type="SAM" id="Phobius"/>
    </source>
</evidence>
<keyword evidence="1" id="KW-0812">Transmembrane</keyword>
<dbReference type="Pfam" id="PF03729">
    <property type="entry name" value="DUF308"/>
    <property type="match status" value="1"/>
</dbReference>
<evidence type="ECO:0000313" key="2">
    <source>
        <dbReference type="EMBL" id="TQM01721.1"/>
    </source>
</evidence>
<dbReference type="Proteomes" id="UP000315677">
    <property type="component" value="Unassembled WGS sequence"/>
</dbReference>
<sequence length="51" mass="5448">MIILGLILLILGYVAGISLLYYIGAILLIVGVVLLVLGRTGRAVGGRPHWF</sequence>
<dbReference type="AlphaFoldDB" id="A0A543CXC1"/>
<feature type="transmembrane region" description="Helical" evidence="1">
    <location>
        <begin position="6"/>
        <end position="37"/>
    </location>
</feature>
<name>A0A543CXC1_9PSEU</name>
<keyword evidence="1" id="KW-0472">Membrane</keyword>
<accession>A0A543CXC1</accession>
<comment type="caution">
    <text evidence="2">The sequence shown here is derived from an EMBL/GenBank/DDBJ whole genome shotgun (WGS) entry which is preliminary data.</text>
</comment>
<keyword evidence="3" id="KW-1185">Reference proteome</keyword>
<proteinExistence type="predicted"/>
<protein>
    <submittedName>
        <fullName evidence="2">Uncharacterized protein</fullName>
    </submittedName>
</protein>
<organism evidence="2 3">
    <name type="scientific">Pseudonocardia kunmingensis</name>
    <dbReference type="NCBI Taxonomy" id="630975"/>
    <lineage>
        <taxon>Bacteria</taxon>
        <taxon>Bacillati</taxon>
        <taxon>Actinomycetota</taxon>
        <taxon>Actinomycetes</taxon>
        <taxon>Pseudonocardiales</taxon>
        <taxon>Pseudonocardiaceae</taxon>
        <taxon>Pseudonocardia</taxon>
    </lineage>
</organism>
<dbReference type="EMBL" id="VFPA01000009">
    <property type="protein sequence ID" value="TQM01721.1"/>
    <property type="molecule type" value="Genomic_DNA"/>
</dbReference>
<keyword evidence="1" id="KW-1133">Transmembrane helix</keyword>